<evidence type="ECO:0000313" key="1">
    <source>
        <dbReference type="EMBL" id="KAK7497633.1"/>
    </source>
</evidence>
<evidence type="ECO:0000313" key="2">
    <source>
        <dbReference type="Proteomes" id="UP001519460"/>
    </source>
</evidence>
<dbReference type="Proteomes" id="UP001519460">
    <property type="component" value="Unassembled WGS sequence"/>
</dbReference>
<sequence>MQVEDDRRRSDKILLATIATATNCHCHGEIIIHVHRMPSLSYLTVQSLFSRVSIKLSLSSQNFRRHLGEVIVTSSGSLRAKESSATAGAPAFS</sequence>
<dbReference type="AlphaFoldDB" id="A0ABD0LDY7"/>
<keyword evidence="2" id="KW-1185">Reference proteome</keyword>
<proteinExistence type="predicted"/>
<accession>A0ABD0LDY7</accession>
<organism evidence="1 2">
    <name type="scientific">Batillaria attramentaria</name>
    <dbReference type="NCBI Taxonomy" id="370345"/>
    <lineage>
        <taxon>Eukaryota</taxon>
        <taxon>Metazoa</taxon>
        <taxon>Spiralia</taxon>
        <taxon>Lophotrochozoa</taxon>
        <taxon>Mollusca</taxon>
        <taxon>Gastropoda</taxon>
        <taxon>Caenogastropoda</taxon>
        <taxon>Sorbeoconcha</taxon>
        <taxon>Cerithioidea</taxon>
        <taxon>Batillariidae</taxon>
        <taxon>Batillaria</taxon>
    </lineage>
</organism>
<dbReference type="EMBL" id="JACVVK020000056">
    <property type="protein sequence ID" value="KAK7497633.1"/>
    <property type="molecule type" value="Genomic_DNA"/>
</dbReference>
<comment type="caution">
    <text evidence="1">The sequence shown here is derived from an EMBL/GenBank/DDBJ whole genome shotgun (WGS) entry which is preliminary data.</text>
</comment>
<protein>
    <submittedName>
        <fullName evidence="1">Uncharacterized protein</fullName>
    </submittedName>
</protein>
<gene>
    <name evidence="1" type="ORF">BaRGS_00011028</name>
</gene>
<name>A0ABD0LDY7_9CAEN</name>
<reference evidence="1 2" key="1">
    <citation type="journal article" date="2023" name="Sci. Data">
        <title>Genome assembly of the Korean intertidal mud-creeper Batillaria attramentaria.</title>
        <authorList>
            <person name="Patra A.K."/>
            <person name="Ho P.T."/>
            <person name="Jun S."/>
            <person name="Lee S.J."/>
            <person name="Kim Y."/>
            <person name="Won Y.J."/>
        </authorList>
    </citation>
    <scope>NUCLEOTIDE SEQUENCE [LARGE SCALE GENOMIC DNA]</scope>
    <source>
        <strain evidence="1">Wonlab-2016</strain>
    </source>
</reference>